<dbReference type="InterPro" id="IPR036388">
    <property type="entry name" value="WH-like_DNA-bd_sf"/>
</dbReference>
<dbReference type="Proteomes" id="UP000305675">
    <property type="component" value="Unassembled WGS sequence"/>
</dbReference>
<dbReference type="AlphaFoldDB" id="A0A4U1BT07"/>
<protein>
    <submittedName>
        <fullName evidence="5">MarR family transcriptional regulator</fullName>
    </submittedName>
</protein>
<evidence type="ECO:0000313" key="6">
    <source>
        <dbReference type="Proteomes" id="UP000305675"/>
    </source>
</evidence>
<dbReference type="GO" id="GO:0003700">
    <property type="term" value="F:DNA-binding transcription factor activity"/>
    <property type="evidence" value="ECO:0007669"/>
    <property type="project" value="InterPro"/>
</dbReference>
<dbReference type="SUPFAM" id="SSF46785">
    <property type="entry name" value="Winged helix' DNA-binding domain"/>
    <property type="match status" value="1"/>
</dbReference>
<evidence type="ECO:0000259" key="4">
    <source>
        <dbReference type="PROSITE" id="PS50995"/>
    </source>
</evidence>
<dbReference type="PROSITE" id="PS01117">
    <property type="entry name" value="HTH_MARR_1"/>
    <property type="match status" value="1"/>
</dbReference>
<gene>
    <name evidence="5" type="ORF">FCL42_05925</name>
</gene>
<dbReference type="InterPro" id="IPR000835">
    <property type="entry name" value="HTH_MarR-typ"/>
</dbReference>
<dbReference type="OrthoDB" id="6196575at2"/>
<comment type="caution">
    <text evidence="5">The sequence shown here is derived from an EMBL/GenBank/DDBJ whole genome shotgun (WGS) entry which is preliminary data.</text>
</comment>
<dbReference type="Pfam" id="PF01047">
    <property type="entry name" value="MarR"/>
    <property type="match status" value="1"/>
</dbReference>
<evidence type="ECO:0000313" key="5">
    <source>
        <dbReference type="EMBL" id="TKB56670.1"/>
    </source>
</evidence>
<keyword evidence="2" id="KW-0238">DNA-binding</keyword>
<accession>A0A4U1BT07</accession>
<keyword evidence="6" id="KW-1185">Reference proteome</keyword>
<dbReference type="InterPro" id="IPR036390">
    <property type="entry name" value="WH_DNA-bd_sf"/>
</dbReference>
<proteinExistence type="predicted"/>
<dbReference type="InterPro" id="IPR023187">
    <property type="entry name" value="Tscrpt_reg_MarR-type_CS"/>
</dbReference>
<dbReference type="GO" id="GO:0003677">
    <property type="term" value="F:DNA binding"/>
    <property type="evidence" value="ECO:0007669"/>
    <property type="project" value="UniProtKB-KW"/>
</dbReference>
<keyword evidence="3" id="KW-0804">Transcription</keyword>
<evidence type="ECO:0000256" key="1">
    <source>
        <dbReference type="ARBA" id="ARBA00023015"/>
    </source>
</evidence>
<sequence length="140" mass="15534">MPMLVNRKAYQLAKAARDLGEKQLKLQGIELPFPLLSLLQQVELMESCTAQKLAKQLGRDKALLSRMVSKLERQGYVTRAASEADKRAIIITLTEQGAAAAKGFERMEQELHRTLTAGLTSEQLSQFDALMDSMLANLNS</sequence>
<feature type="domain" description="HTH marR-type" evidence="4">
    <location>
        <begin position="2"/>
        <end position="136"/>
    </location>
</feature>
<dbReference type="Gene3D" id="1.10.10.10">
    <property type="entry name" value="Winged helix-like DNA-binding domain superfamily/Winged helix DNA-binding domain"/>
    <property type="match status" value="1"/>
</dbReference>
<keyword evidence="1" id="KW-0805">Transcription regulation</keyword>
<reference evidence="5 6" key="1">
    <citation type="submission" date="2019-04" db="EMBL/GenBank/DDBJ databases">
        <authorList>
            <person name="Hwang J.C."/>
        </authorList>
    </citation>
    <scope>NUCLEOTIDE SEQUENCE [LARGE SCALE GENOMIC DNA]</scope>
    <source>
        <strain evidence="5 6">IMCC35002</strain>
    </source>
</reference>
<organism evidence="5 6">
    <name type="scientific">Ferrimonas aestuarii</name>
    <dbReference type="NCBI Taxonomy" id="2569539"/>
    <lineage>
        <taxon>Bacteria</taxon>
        <taxon>Pseudomonadati</taxon>
        <taxon>Pseudomonadota</taxon>
        <taxon>Gammaproteobacteria</taxon>
        <taxon>Alteromonadales</taxon>
        <taxon>Ferrimonadaceae</taxon>
        <taxon>Ferrimonas</taxon>
    </lineage>
</organism>
<name>A0A4U1BT07_9GAMM</name>
<dbReference type="PANTHER" id="PTHR42756">
    <property type="entry name" value="TRANSCRIPTIONAL REGULATOR, MARR"/>
    <property type="match status" value="1"/>
</dbReference>
<dbReference type="EMBL" id="SWCJ01000003">
    <property type="protein sequence ID" value="TKB56670.1"/>
    <property type="molecule type" value="Genomic_DNA"/>
</dbReference>
<dbReference type="PRINTS" id="PR00598">
    <property type="entry name" value="HTHMARR"/>
</dbReference>
<evidence type="ECO:0000256" key="2">
    <source>
        <dbReference type="ARBA" id="ARBA00023125"/>
    </source>
</evidence>
<dbReference type="PROSITE" id="PS50995">
    <property type="entry name" value="HTH_MARR_2"/>
    <property type="match status" value="1"/>
</dbReference>
<evidence type="ECO:0000256" key="3">
    <source>
        <dbReference type="ARBA" id="ARBA00023163"/>
    </source>
</evidence>
<dbReference type="PANTHER" id="PTHR42756:SF1">
    <property type="entry name" value="TRANSCRIPTIONAL REPRESSOR OF EMRAB OPERON"/>
    <property type="match status" value="1"/>
</dbReference>
<dbReference type="SMART" id="SM00347">
    <property type="entry name" value="HTH_MARR"/>
    <property type="match status" value="1"/>
</dbReference>